<dbReference type="CDD" id="cd07914">
    <property type="entry name" value="IGPD"/>
    <property type="match status" value="1"/>
</dbReference>
<dbReference type="Proteomes" id="UP000774000">
    <property type="component" value="Unassembled WGS sequence"/>
</dbReference>
<evidence type="ECO:0000313" key="9">
    <source>
        <dbReference type="Proteomes" id="UP000774000"/>
    </source>
</evidence>
<keyword evidence="9" id="KW-1185">Reference proteome</keyword>
<dbReference type="GO" id="GO:0004424">
    <property type="term" value="F:imidazoleglycerol-phosphate dehydratase activity"/>
    <property type="evidence" value="ECO:0007669"/>
    <property type="project" value="UniProtKB-UniRule"/>
</dbReference>
<dbReference type="SUPFAM" id="SSF54211">
    <property type="entry name" value="Ribosomal protein S5 domain 2-like"/>
    <property type="match status" value="2"/>
</dbReference>
<dbReference type="GO" id="GO:0005737">
    <property type="term" value="C:cytoplasm"/>
    <property type="evidence" value="ECO:0007669"/>
    <property type="project" value="UniProtKB-SubCell"/>
</dbReference>
<dbReference type="GO" id="GO:0000105">
    <property type="term" value="P:L-histidine biosynthetic process"/>
    <property type="evidence" value="ECO:0007669"/>
    <property type="project" value="UniProtKB-UniRule"/>
</dbReference>
<dbReference type="RefSeq" id="WP_204700689.1">
    <property type="nucleotide sequence ID" value="NZ_JAFBDQ010000003.1"/>
</dbReference>
<keyword evidence="5 6" id="KW-0456">Lyase</keyword>
<dbReference type="NCBIfam" id="NF002114">
    <property type="entry name" value="PRK00951.2-4"/>
    <property type="match status" value="1"/>
</dbReference>
<comment type="catalytic activity">
    <reaction evidence="6 7">
        <text>D-erythro-1-(imidazol-4-yl)glycerol 3-phosphate = 3-(imidazol-4-yl)-2-oxopropyl phosphate + H2O</text>
        <dbReference type="Rhea" id="RHEA:11040"/>
        <dbReference type="ChEBI" id="CHEBI:15377"/>
        <dbReference type="ChEBI" id="CHEBI:57766"/>
        <dbReference type="ChEBI" id="CHEBI:58278"/>
        <dbReference type="EC" id="4.2.1.19"/>
    </reaction>
</comment>
<evidence type="ECO:0000313" key="8">
    <source>
        <dbReference type="EMBL" id="MBM7555980.1"/>
    </source>
</evidence>
<evidence type="ECO:0000256" key="2">
    <source>
        <dbReference type="ARBA" id="ARBA00016664"/>
    </source>
</evidence>
<dbReference type="FunFam" id="3.30.230.40:FF:000001">
    <property type="entry name" value="Imidazoleglycerol-phosphate dehydratase HisB"/>
    <property type="match status" value="1"/>
</dbReference>
<accession>A0A939BMB1</accession>
<gene>
    <name evidence="6" type="primary">hisB</name>
    <name evidence="8" type="ORF">JOC47_000814</name>
</gene>
<reference evidence="8" key="1">
    <citation type="submission" date="2021-01" db="EMBL/GenBank/DDBJ databases">
        <title>Genomic Encyclopedia of Type Strains, Phase IV (KMG-IV): sequencing the most valuable type-strain genomes for metagenomic binning, comparative biology and taxonomic classification.</title>
        <authorList>
            <person name="Goeker M."/>
        </authorList>
    </citation>
    <scope>NUCLEOTIDE SEQUENCE</scope>
    <source>
        <strain evidence="8">DSM 23230</strain>
    </source>
</reference>
<comment type="caution">
    <text evidence="8">The sequence shown here is derived from an EMBL/GenBank/DDBJ whole genome shotgun (WGS) entry which is preliminary data.</text>
</comment>
<dbReference type="InterPro" id="IPR038494">
    <property type="entry name" value="IGPD_sf"/>
</dbReference>
<evidence type="ECO:0000256" key="7">
    <source>
        <dbReference type="RuleBase" id="RU000599"/>
    </source>
</evidence>
<dbReference type="Gene3D" id="3.30.230.40">
    <property type="entry name" value="Imidazole glycerol phosphate dehydratase, domain 1"/>
    <property type="match status" value="2"/>
</dbReference>
<dbReference type="NCBIfam" id="NF002115">
    <property type="entry name" value="PRK00951.2-5"/>
    <property type="match status" value="1"/>
</dbReference>
<dbReference type="InterPro" id="IPR020565">
    <property type="entry name" value="ImidazoleglycerP_deHydtase_CS"/>
</dbReference>
<name>A0A939BMB1_9FIRM</name>
<comment type="pathway">
    <text evidence="1 6 7">Amino-acid biosynthesis; L-histidine biosynthesis; L-histidine from 5-phospho-alpha-D-ribose 1-diphosphate: step 6/9.</text>
</comment>
<dbReference type="PROSITE" id="PS00955">
    <property type="entry name" value="IGP_DEHYDRATASE_2"/>
    <property type="match status" value="1"/>
</dbReference>
<evidence type="ECO:0000256" key="4">
    <source>
        <dbReference type="ARBA" id="ARBA00023102"/>
    </source>
</evidence>
<dbReference type="FunFam" id="3.30.230.40:FF:000003">
    <property type="entry name" value="Imidazoleglycerol-phosphate dehydratase HisB"/>
    <property type="match status" value="1"/>
</dbReference>
<dbReference type="AlphaFoldDB" id="A0A939BMB1"/>
<dbReference type="PANTHER" id="PTHR23133:SF2">
    <property type="entry name" value="IMIDAZOLEGLYCEROL-PHOSPHATE DEHYDRATASE"/>
    <property type="match status" value="1"/>
</dbReference>
<dbReference type="InterPro" id="IPR020568">
    <property type="entry name" value="Ribosomal_Su5_D2-typ_SF"/>
</dbReference>
<keyword evidence="6" id="KW-0963">Cytoplasm</keyword>
<keyword evidence="3 6" id="KW-0028">Amino-acid biosynthesis</keyword>
<organism evidence="8 9">
    <name type="scientific">Halanaerobacter jeridensis</name>
    <dbReference type="NCBI Taxonomy" id="706427"/>
    <lineage>
        <taxon>Bacteria</taxon>
        <taxon>Bacillati</taxon>
        <taxon>Bacillota</taxon>
        <taxon>Clostridia</taxon>
        <taxon>Halanaerobiales</taxon>
        <taxon>Halobacteroidaceae</taxon>
        <taxon>Halanaerobacter</taxon>
    </lineage>
</organism>
<dbReference type="HAMAP" id="MF_00076">
    <property type="entry name" value="HisB"/>
    <property type="match status" value="1"/>
</dbReference>
<dbReference type="PROSITE" id="PS00954">
    <property type="entry name" value="IGP_DEHYDRATASE_1"/>
    <property type="match status" value="1"/>
</dbReference>
<evidence type="ECO:0000256" key="6">
    <source>
        <dbReference type="HAMAP-Rule" id="MF_00076"/>
    </source>
</evidence>
<evidence type="ECO:0000256" key="1">
    <source>
        <dbReference type="ARBA" id="ARBA00005047"/>
    </source>
</evidence>
<dbReference type="PANTHER" id="PTHR23133">
    <property type="entry name" value="IMIDAZOLEGLYCEROL-PHOSPHATE DEHYDRATASE HIS7"/>
    <property type="match status" value="1"/>
</dbReference>
<evidence type="ECO:0000256" key="5">
    <source>
        <dbReference type="ARBA" id="ARBA00023239"/>
    </source>
</evidence>
<keyword evidence="4 6" id="KW-0368">Histidine biosynthesis</keyword>
<evidence type="ECO:0000256" key="3">
    <source>
        <dbReference type="ARBA" id="ARBA00022605"/>
    </source>
</evidence>
<dbReference type="EMBL" id="JAFBDQ010000003">
    <property type="protein sequence ID" value="MBM7555980.1"/>
    <property type="molecule type" value="Genomic_DNA"/>
</dbReference>
<comment type="similarity">
    <text evidence="6 7">Belongs to the imidazoleglycerol-phosphate dehydratase family.</text>
</comment>
<proteinExistence type="inferred from homology"/>
<sequence length="195" mass="21665">MREASIERKTAETDINLKISLDGTGQSEITTPVPFLNHMLELFAKHGQFDLVVEAEGDIEIDAHHTTEDIAIVLGQALEEAVGDKKGINRYGNQVLPMDEALLQSTIDFGGRFYLNFAVTDLKATVGDFDTELVEEFFRALAFNAKMNLHIRQLEGTNTHHIIEGIFKSFARALNKATTINEDIKGVMSTKGKLE</sequence>
<dbReference type="NCBIfam" id="NF002111">
    <property type="entry name" value="PRK00951.2-1"/>
    <property type="match status" value="1"/>
</dbReference>
<protein>
    <recommendedName>
        <fullName evidence="2 6">Imidazoleglycerol-phosphate dehydratase</fullName>
        <shortName evidence="6">IGPD</shortName>
        <ecNumber evidence="6 7">4.2.1.19</ecNumber>
    </recommendedName>
</protein>
<dbReference type="EC" id="4.2.1.19" evidence="6 7"/>
<comment type="subcellular location">
    <subcellularLocation>
        <location evidence="6 7">Cytoplasm</location>
    </subcellularLocation>
</comment>
<dbReference type="Pfam" id="PF00475">
    <property type="entry name" value="IGPD"/>
    <property type="match status" value="1"/>
</dbReference>
<dbReference type="InterPro" id="IPR000807">
    <property type="entry name" value="ImidazoleglycerolP_deHydtase"/>
</dbReference>